<keyword evidence="1" id="KW-0812">Transmembrane</keyword>
<dbReference type="Proteomes" id="UP000228596">
    <property type="component" value="Unassembled WGS sequence"/>
</dbReference>
<feature type="transmembrane region" description="Helical" evidence="1">
    <location>
        <begin position="12"/>
        <end position="30"/>
    </location>
</feature>
<dbReference type="InterPro" id="IPR005325">
    <property type="entry name" value="DUF308_memb"/>
</dbReference>
<gene>
    <name evidence="2" type="ORF">COT77_02855</name>
</gene>
<feature type="transmembrane region" description="Helical" evidence="1">
    <location>
        <begin position="125"/>
        <end position="146"/>
    </location>
</feature>
<comment type="caution">
    <text evidence="2">The sequence shown here is derived from an EMBL/GenBank/DDBJ whole genome shotgun (WGS) entry which is preliminary data.</text>
</comment>
<feature type="transmembrane region" description="Helical" evidence="1">
    <location>
        <begin position="36"/>
        <end position="55"/>
    </location>
</feature>
<dbReference type="GO" id="GO:0005886">
    <property type="term" value="C:plasma membrane"/>
    <property type="evidence" value="ECO:0007669"/>
    <property type="project" value="TreeGrafter"/>
</dbReference>
<feature type="transmembrane region" description="Helical" evidence="1">
    <location>
        <begin position="93"/>
        <end position="118"/>
    </location>
</feature>
<name>A0A2M6WWL2_9BACT</name>
<feature type="transmembrane region" description="Helical" evidence="1">
    <location>
        <begin position="152"/>
        <end position="171"/>
    </location>
</feature>
<dbReference type="AlphaFoldDB" id="A0A2M6WWL2"/>
<evidence type="ECO:0000313" key="2">
    <source>
        <dbReference type="EMBL" id="PIT97184.1"/>
    </source>
</evidence>
<evidence type="ECO:0000313" key="3">
    <source>
        <dbReference type="Proteomes" id="UP000228596"/>
    </source>
</evidence>
<accession>A0A2M6WWL2</accession>
<organism evidence="2 3">
    <name type="scientific">Candidatus Berkelbacteria bacterium CG10_big_fil_rev_8_21_14_0_10_41_12</name>
    <dbReference type="NCBI Taxonomy" id="1974513"/>
    <lineage>
        <taxon>Bacteria</taxon>
        <taxon>Candidatus Berkelbacteria</taxon>
    </lineage>
</organism>
<dbReference type="EMBL" id="PEZV01000030">
    <property type="protein sequence ID" value="PIT97184.1"/>
    <property type="molecule type" value="Genomic_DNA"/>
</dbReference>
<keyword evidence="1" id="KW-0472">Membrane</keyword>
<feature type="transmembrane region" description="Helical" evidence="1">
    <location>
        <begin position="67"/>
        <end position="87"/>
    </location>
</feature>
<sequence>MAKNLAKHWWAFLVRGIVAIVFAILLLTATGFTLQVLIILLGLYLVLDGLFAIIASLMTSPEHKNTWLLTVEGIVSILAGIFVLALPGTTLVILVYLVAIWAVVTGIFEIIAAFISSWAIPGKSFVGIAGLISILLGLIILLYPLISLIAMIWLVAIYDLVIGITLIILGIKLKAGSPE</sequence>
<dbReference type="InterPro" id="IPR052712">
    <property type="entry name" value="Acid_resist_chaperone_HdeD"/>
</dbReference>
<proteinExistence type="predicted"/>
<keyword evidence="1" id="KW-1133">Transmembrane helix</keyword>
<dbReference type="Pfam" id="PF03729">
    <property type="entry name" value="DUF308"/>
    <property type="match status" value="2"/>
</dbReference>
<evidence type="ECO:0000256" key="1">
    <source>
        <dbReference type="SAM" id="Phobius"/>
    </source>
</evidence>
<evidence type="ECO:0008006" key="4">
    <source>
        <dbReference type="Google" id="ProtNLM"/>
    </source>
</evidence>
<dbReference type="PANTHER" id="PTHR34989:SF1">
    <property type="entry name" value="PROTEIN HDED"/>
    <property type="match status" value="1"/>
</dbReference>
<protein>
    <recommendedName>
        <fullName evidence="4">HdeD family acid-resistance protein</fullName>
    </recommendedName>
</protein>
<reference evidence="3" key="1">
    <citation type="submission" date="2017-09" db="EMBL/GenBank/DDBJ databases">
        <title>Depth-based differentiation of microbial function through sediment-hosted aquifers and enrichment of novel symbionts in the deep terrestrial subsurface.</title>
        <authorList>
            <person name="Probst A.J."/>
            <person name="Ladd B."/>
            <person name="Jarett J.K."/>
            <person name="Geller-Mcgrath D.E."/>
            <person name="Sieber C.M.K."/>
            <person name="Emerson J.B."/>
            <person name="Anantharaman K."/>
            <person name="Thomas B.C."/>
            <person name="Malmstrom R."/>
            <person name="Stieglmeier M."/>
            <person name="Klingl A."/>
            <person name="Woyke T."/>
            <person name="Ryan C.M."/>
            <person name="Banfield J.F."/>
        </authorList>
    </citation>
    <scope>NUCLEOTIDE SEQUENCE [LARGE SCALE GENOMIC DNA]</scope>
</reference>
<dbReference type="PANTHER" id="PTHR34989">
    <property type="entry name" value="PROTEIN HDED"/>
    <property type="match status" value="1"/>
</dbReference>